<organism evidence="2 3">
    <name type="scientific">Aedes albopictus</name>
    <name type="common">Asian tiger mosquito</name>
    <name type="synonym">Stegomyia albopicta</name>
    <dbReference type="NCBI Taxonomy" id="7160"/>
    <lineage>
        <taxon>Eukaryota</taxon>
        <taxon>Metazoa</taxon>
        <taxon>Ecdysozoa</taxon>
        <taxon>Arthropoda</taxon>
        <taxon>Hexapoda</taxon>
        <taxon>Insecta</taxon>
        <taxon>Pterygota</taxon>
        <taxon>Neoptera</taxon>
        <taxon>Endopterygota</taxon>
        <taxon>Diptera</taxon>
        <taxon>Nematocera</taxon>
        <taxon>Culicoidea</taxon>
        <taxon>Culicidae</taxon>
        <taxon>Culicinae</taxon>
        <taxon>Aedini</taxon>
        <taxon>Aedes</taxon>
        <taxon>Stegomyia</taxon>
    </lineage>
</organism>
<reference evidence="3" key="1">
    <citation type="journal article" date="2015" name="Proc. Natl. Acad. Sci. U.S.A.">
        <title>Genome sequence of the Asian Tiger mosquito, Aedes albopictus, reveals insights into its biology, genetics, and evolution.</title>
        <authorList>
            <person name="Chen X.G."/>
            <person name="Jiang X."/>
            <person name="Gu J."/>
            <person name="Xu M."/>
            <person name="Wu Y."/>
            <person name="Deng Y."/>
            <person name="Zhang C."/>
            <person name="Bonizzoni M."/>
            <person name="Dermauw W."/>
            <person name="Vontas J."/>
            <person name="Armbruster P."/>
            <person name="Huang X."/>
            <person name="Yang Y."/>
            <person name="Zhang H."/>
            <person name="He W."/>
            <person name="Peng H."/>
            <person name="Liu Y."/>
            <person name="Wu K."/>
            <person name="Chen J."/>
            <person name="Lirakis M."/>
            <person name="Topalis P."/>
            <person name="Van Leeuwen T."/>
            <person name="Hall A.B."/>
            <person name="Jiang X."/>
            <person name="Thorpe C."/>
            <person name="Mueller R.L."/>
            <person name="Sun C."/>
            <person name="Waterhouse R.M."/>
            <person name="Yan G."/>
            <person name="Tu Z.J."/>
            <person name="Fang X."/>
            <person name="James A.A."/>
        </authorList>
    </citation>
    <scope>NUCLEOTIDE SEQUENCE [LARGE SCALE GENOMIC DNA]</scope>
    <source>
        <strain evidence="3">Foshan</strain>
    </source>
</reference>
<sequence>MEYLSRTNKDRPTSSRRLHPVPEPQESNDADNTKIVHSTDDIVEAERELRFIVPTPQTKSHVIELWNTTFEQRQKYRSEDRFYPFAQECPVFTAYDGELISLDFNKIKPSSKSFLENWDTIERNVSSAYRELYKELKNDFVRTLAIIRLKNPSRGSKRVRDEEASRRNPLKGIVQWINVSSILCQYFACIKHKIFFQADDDFPSHGDQNSTPILYARGTMFEDSTDCAIVWGNIVFPLLVNIKSGFSILMKSLYVFNVSGAACDKQFYLFIAGAVLGIEQLSTTGLKFLHSVT</sequence>
<proteinExistence type="predicted"/>
<accession>A0ABM1ZY13</accession>
<name>A0ABM1ZY13_AEDAL</name>
<keyword evidence="3" id="KW-1185">Reference proteome</keyword>
<dbReference type="Proteomes" id="UP000069940">
    <property type="component" value="Unassembled WGS sequence"/>
</dbReference>
<feature type="region of interest" description="Disordered" evidence="1">
    <location>
        <begin position="1"/>
        <end position="34"/>
    </location>
</feature>
<dbReference type="GeneID" id="109408589"/>
<evidence type="ECO:0000256" key="1">
    <source>
        <dbReference type="SAM" id="MobiDB-lite"/>
    </source>
</evidence>
<reference evidence="2" key="2">
    <citation type="submission" date="2025-05" db="UniProtKB">
        <authorList>
            <consortium name="EnsemblMetazoa"/>
        </authorList>
    </citation>
    <scope>IDENTIFICATION</scope>
    <source>
        <strain evidence="2">Foshan</strain>
    </source>
</reference>
<dbReference type="EnsemblMetazoa" id="AALFPA23_022691.R33680">
    <property type="protein sequence ID" value="AALFPA23_022691.P33680"/>
    <property type="gene ID" value="AALFPA23_022691"/>
</dbReference>
<evidence type="ECO:0000313" key="3">
    <source>
        <dbReference type="Proteomes" id="UP000069940"/>
    </source>
</evidence>
<protein>
    <submittedName>
        <fullName evidence="2">Uncharacterized protein</fullName>
    </submittedName>
</protein>
<evidence type="ECO:0000313" key="2">
    <source>
        <dbReference type="EnsemblMetazoa" id="AALFPA23_022691.P33680"/>
    </source>
</evidence>
<dbReference type="RefSeq" id="XP_062700804.1">
    <property type="nucleotide sequence ID" value="XM_062844820.1"/>
</dbReference>